<dbReference type="InterPro" id="IPR003439">
    <property type="entry name" value="ABC_transporter-like_ATP-bd"/>
</dbReference>
<protein>
    <submittedName>
        <fullName evidence="6">ABC transporter ATP-binding protein</fullName>
    </submittedName>
</protein>
<dbReference type="InterPro" id="IPR017871">
    <property type="entry name" value="ABC_transporter-like_CS"/>
</dbReference>
<keyword evidence="3" id="KW-0547">Nucleotide-binding</keyword>
<evidence type="ECO:0000256" key="3">
    <source>
        <dbReference type="ARBA" id="ARBA00022741"/>
    </source>
</evidence>
<reference evidence="6" key="1">
    <citation type="submission" date="2020-04" db="EMBL/GenBank/DDBJ databases">
        <authorList>
            <person name="Zhang T."/>
        </authorList>
    </citation>
    <scope>NUCLEOTIDE SEQUENCE</scope>
    <source>
        <strain evidence="6">HKST-UBA13</strain>
    </source>
</reference>
<dbReference type="InterPro" id="IPR050763">
    <property type="entry name" value="ABC_transporter_ATP-binding"/>
</dbReference>
<evidence type="ECO:0000256" key="2">
    <source>
        <dbReference type="ARBA" id="ARBA00022448"/>
    </source>
</evidence>
<evidence type="ECO:0000256" key="4">
    <source>
        <dbReference type="ARBA" id="ARBA00022840"/>
    </source>
</evidence>
<keyword evidence="4 6" id="KW-0067">ATP-binding</keyword>
<comment type="caution">
    <text evidence="6">The sequence shown here is derived from an EMBL/GenBank/DDBJ whole genome shotgun (WGS) entry which is preliminary data.</text>
</comment>
<reference evidence="6" key="2">
    <citation type="journal article" date="2021" name="Microbiome">
        <title>Successional dynamics and alternative stable states in a saline activated sludge microbial community over 9 years.</title>
        <authorList>
            <person name="Wang Y."/>
            <person name="Ye J."/>
            <person name="Ju F."/>
            <person name="Liu L."/>
            <person name="Boyd J.A."/>
            <person name="Deng Y."/>
            <person name="Parks D.H."/>
            <person name="Jiang X."/>
            <person name="Yin X."/>
            <person name="Woodcroft B.J."/>
            <person name="Tyson G.W."/>
            <person name="Hugenholtz P."/>
            <person name="Polz M.F."/>
            <person name="Zhang T."/>
        </authorList>
    </citation>
    <scope>NUCLEOTIDE SEQUENCE</scope>
    <source>
        <strain evidence="6">HKST-UBA13</strain>
    </source>
</reference>
<feature type="domain" description="ABC transporter" evidence="5">
    <location>
        <begin position="6"/>
        <end position="233"/>
    </location>
</feature>
<dbReference type="GO" id="GO:0016887">
    <property type="term" value="F:ATP hydrolysis activity"/>
    <property type="evidence" value="ECO:0007669"/>
    <property type="project" value="InterPro"/>
</dbReference>
<dbReference type="PANTHER" id="PTHR42711">
    <property type="entry name" value="ABC TRANSPORTER ATP-BINDING PROTEIN"/>
    <property type="match status" value="1"/>
</dbReference>
<name>A0A955RGA5_9BACT</name>
<dbReference type="SMART" id="SM00382">
    <property type="entry name" value="AAA"/>
    <property type="match status" value="1"/>
</dbReference>
<dbReference type="InterPro" id="IPR027417">
    <property type="entry name" value="P-loop_NTPase"/>
</dbReference>
<evidence type="ECO:0000313" key="7">
    <source>
        <dbReference type="Proteomes" id="UP000775877"/>
    </source>
</evidence>
<gene>
    <name evidence="6" type="ORF">KC678_03530</name>
</gene>
<dbReference type="Proteomes" id="UP000775877">
    <property type="component" value="Unassembled WGS sequence"/>
</dbReference>
<dbReference type="GO" id="GO:0005524">
    <property type="term" value="F:ATP binding"/>
    <property type="evidence" value="ECO:0007669"/>
    <property type="project" value="UniProtKB-KW"/>
</dbReference>
<dbReference type="Gene3D" id="3.40.50.300">
    <property type="entry name" value="P-loop containing nucleotide triphosphate hydrolases"/>
    <property type="match status" value="1"/>
</dbReference>
<dbReference type="Pfam" id="PF00005">
    <property type="entry name" value="ABC_tran"/>
    <property type="match status" value="1"/>
</dbReference>
<dbReference type="InterPro" id="IPR003593">
    <property type="entry name" value="AAA+_ATPase"/>
</dbReference>
<comment type="similarity">
    <text evidence="1">Belongs to the ABC transporter superfamily.</text>
</comment>
<evidence type="ECO:0000259" key="5">
    <source>
        <dbReference type="PROSITE" id="PS50893"/>
    </source>
</evidence>
<evidence type="ECO:0000256" key="1">
    <source>
        <dbReference type="ARBA" id="ARBA00005417"/>
    </source>
</evidence>
<evidence type="ECO:0000313" key="6">
    <source>
        <dbReference type="EMBL" id="MCA9381311.1"/>
    </source>
</evidence>
<keyword evidence="2" id="KW-0813">Transport</keyword>
<organism evidence="6 7">
    <name type="scientific">Candidatus Dojkabacteria bacterium</name>
    <dbReference type="NCBI Taxonomy" id="2099670"/>
    <lineage>
        <taxon>Bacteria</taxon>
        <taxon>Candidatus Dojkabacteria</taxon>
    </lineage>
</organism>
<dbReference type="SUPFAM" id="SSF52540">
    <property type="entry name" value="P-loop containing nucleoside triphosphate hydrolases"/>
    <property type="match status" value="1"/>
</dbReference>
<dbReference type="PROSITE" id="PS00211">
    <property type="entry name" value="ABC_TRANSPORTER_1"/>
    <property type="match status" value="1"/>
</dbReference>
<accession>A0A955RGA5</accession>
<dbReference type="EMBL" id="JAGQLJ010000074">
    <property type="protein sequence ID" value="MCA9381311.1"/>
    <property type="molecule type" value="Genomic_DNA"/>
</dbReference>
<dbReference type="CDD" id="cd03230">
    <property type="entry name" value="ABC_DR_subfamily_A"/>
    <property type="match status" value="1"/>
</dbReference>
<dbReference type="PANTHER" id="PTHR42711:SF5">
    <property type="entry name" value="ABC TRANSPORTER ATP-BINDING PROTEIN NATA"/>
    <property type="match status" value="1"/>
</dbReference>
<dbReference type="PROSITE" id="PS50893">
    <property type="entry name" value="ABC_TRANSPORTER_2"/>
    <property type="match status" value="1"/>
</dbReference>
<dbReference type="AlphaFoldDB" id="A0A955RGA5"/>
<proteinExistence type="inferred from homology"/>
<sequence length="294" mass="33022">MADSFLEVKNLTKNYGNGKGAIDISFSLNSGEIVGFVGPNGAGKSTTMEMIMSLINPDRGSRKILGEEINDRSDIQKVMSRVGYLAAEGGLYEDLTGKQIFNYAEKLYGIESNGEFEKLATELQLDINKKVKALSLGNKKKVGIIQAIIHQPDLLILDEPTSGLDPLIQQQILNIIKDFSSKGRTVFLSSHNLAEVQSVCDRVIMIKDAKIIFDDKTESIINENGKEIRLINPPKIILDRIRNVLQDESIKESGTEIVLTVKRLHPILKILMEYEFEDFYIEKPSLEKRFINLY</sequence>